<proteinExistence type="predicted"/>
<reference evidence="1 2" key="1">
    <citation type="journal article" date="2016" name="Int. J. Syst. Evol. Microbiol.">
        <title>Paraphotobacterium marinum gen. nov., sp. nov., a member of the family Vibrionaceae, isolated from surface seawater.</title>
        <authorList>
            <person name="Huang Z."/>
            <person name="Dong C."/>
            <person name="Shao Z."/>
        </authorList>
    </citation>
    <scope>NUCLEOTIDE SEQUENCE [LARGE SCALE GENOMIC DNA]</scope>
    <source>
        <strain evidence="1 2">NSCS20N07D</strain>
    </source>
</reference>
<organism evidence="1 2">
    <name type="scientific">Paraphotobacterium marinum</name>
    <dbReference type="NCBI Taxonomy" id="1755811"/>
    <lineage>
        <taxon>Bacteria</taxon>
        <taxon>Pseudomonadati</taxon>
        <taxon>Pseudomonadota</taxon>
        <taxon>Gammaproteobacteria</taxon>
        <taxon>Vibrionales</taxon>
        <taxon>Vibrionaceae</taxon>
        <taxon>Paraphotobacterium</taxon>
    </lineage>
</organism>
<dbReference type="EMBL" id="CP022356">
    <property type="protein sequence ID" value="ASK79618.1"/>
    <property type="molecule type" value="Genomic_DNA"/>
</dbReference>
<dbReference type="SUPFAM" id="SSF109770">
    <property type="entry name" value="Nickel-containing superoxide dismutase, NiSOD"/>
    <property type="match status" value="1"/>
</dbReference>
<keyword evidence="2" id="KW-1185">Reference proteome</keyword>
<dbReference type="InterPro" id="IPR014123">
    <property type="entry name" value="Superoxide_dismutase_Ni-type"/>
</dbReference>
<gene>
    <name evidence="1" type="primary">sodN</name>
    <name evidence="1" type="ORF">CF386_11225</name>
</gene>
<name>A0A220VGS7_9GAMM</name>
<sequence>MFGKFIRSKLDVMNVPQLKAHCDIPCKIYDPHHAQVAVLTMIRMIDLIQELNGKDSLNITEQTRLIRFVSQKEEHGVILKNEIRVIWGDYFKTPQFEKFPEIHELTHSIMLLTSKVKQEINRDDALELLKKVNRFSEIFWLTKGVKVYEAVSPYPPSENVVYPDLKK</sequence>
<dbReference type="GO" id="GO:0004784">
    <property type="term" value="F:superoxide dismutase activity"/>
    <property type="evidence" value="ECO:0007669"/>
    <property type="project" value="InterPro"/>
</dbReference>
<dbReference type="OrthoDB" id="9790847at2"/>
<dbReference type="Proteomes" id="UP000242175">
    <property type="component" value="Chromosome small"/>
</dbReference>
<evidence type="ECO:0000313" key="1">
    <source>
        <dbReference type="EMBL" id="ASK79618.1"/>
    </source>
</evidence>
<dbReference type="InterPro" id="IPR036502">
    <property type="entry name" value="NiSOD_sf"/>
</dbReference>
<dbReference type="Pfam" id="PF09055">
    <property type="entry name" value="Sod_Ni"/>
    <property type="match status" value="1"/>
</dbReference>
<dbReference type="KEGG" id="pmai:CF386_11225"/>
<dbReference type="RefSeq" id="WP_089074526.1">
    <property type="nucleotide sequence ID" value="NZ_CBCSAM010000008.1"/>
</dbReference>
<dbReference type="AlphaFoldDB" id="A0A220VGS7"/>
<dbReference type="Gene3D" id="1.20.120.400">
    <property type="entry name" value="Nickel-containing superoxide dismutase"/>
    <property type="match status" value="1"/>
</dbReference>
<protein>
    <submittedName>
        <fullName evidence="1">Superoxide dismutase, Ni</fullName>
    </submittedName>
</protein>
<accession>A0A220VGS7</accession>
<evidence type="ECO:0000313" key="2">
    <source>
        <dbReference type="Proteomes" id="UP000242175"/>
    </source>
</evidence>
<dbReference type="NCBIfam" id="TIGR02753">
    <property type="entry name" value="sodN"/>
    <property type="match status" value="1"/>
</dbReference>
<dbReference type="GO" id="GO:0016151">
    <property type="term" value="F:nickel cation binding"/>
    <property type="evidence" value="ECO:0007669"/>
    <property type="project" value="InterPro"/>
</dbReference>